<protein>
    <submittedName>
        <fullName evidence="1">Reverse transcriptase domain-containing protein</fullName>
    </submittedName>
</protein>
<proteinExistence type="predicted"/>
<accession>A0A183A436</accession>
<dbReference type="WBParaSite" id="ECPE_0000172101-mRNA-1">
    <property type="protein sequence ID" value="ECPE_0000172101-mRNA-1"/>
    <property type="gene ID" value="ECPE_0000172101"/>
</dbReference>
<reference evidence="1" key="1">
    <citation type="submission" date="2016-06" db="UniProtKB">
        <authorList>
            <consortium name="WormBaseParasite"/>
        </authorList>
    </citation>
    <scope>IDENTIFICATION</scope>
</reference>
<sequence length="120" mass="13413">LVAANCTPNKTYGERSLKLNRGIRRSLPWVFIIADPPQSIIGIDFLRHINLKVDPVGQKLINRLTTCETHGTPSTVPSVSLLLYFPDASDRFRVVLSEFPELRKPPDIPSVDDGYCSPHC</sequence>
<evidence type="ECO:0000313" key="1">
    <source>
        <dbReference type="WBParaSite" id="ECPE_0000172101-mRNA-1"/>
    </source>
</evidence>
<dbReference type="AlphaFoldDB" id="A0A183A436"/>
<organism evidence="1">
    <name type="scientific">Echinostoma caproni</name>
    <dbReference type="NCBI Taxonomy" id="27848"/>
    <lineage>
        <taxon>Eukaryota</taxon>
        <taxon>Metazoa</taxon>
        <taxon>Spiralia</taxon>
        <taxon>Lophotrochozoa</taxon>
        <taxon>Platyhelminthes</taxon>
        <taxon>Trematoda</taxon>
        <taxon>Digenea</taxon>
        <taxon>Plagiorchiida</taxon>
        <taxon>Echinostomata</taxon>
        <taxon>Echinostomatoidea</taxon>
        <taxon>Echinostomatidae</taxon>
        <taxon>Echinostoma</taxon>
    </lineage>
</organism>
<name>A0A183A436_9TREM</name>